<sequence length="284" mass="33616">MTIGSLLKKYRLEQGKTQAKFVGKIISRSHYAKVENDQHQINVRDLVTLLNYNGIDLSDFFMQINEIYESYKEQILHQRKLMEQAYYKVDIDQMQKIKQIINTSKLSENDKKMQNLLVDGFMELLNVDGKSNHALRKELKEKIFDIPEFNKTKFMLYCNSMRFYSFQDNKIITRKLVKKYGSTENIIIQKDLLSIIINLLVFSIEKDNFEDIEFYFSYVNSISTTPDIYFYKSVVKFLKLLIKYKQSGKKSLLETCDVIIENLSISGMENYSLELSKFKNKYQD</sequence>
<evidence type="ECO:0000313" key="2">
    <source>
        <dbReference type="EMBL" id="KRN89859.1"/>
    </source>
</evidence>
<dbReference type="Gene3D" id="1.10.260.40">
    <property type="entry name" value="lambda repressor-like DNA-binding domains"/>
    <property type="match status" value="1"/>
</dbReference>
<gene>
    <name evidence="2" type="ORF">IV44_GL000782</name>
</gene>
<dbReference type="SUPFAM" id="SSF47413">
    <property type="entry name" value="lambda repressor-like DNA-binding domains"/>
    <property type="match status" value="1"/>
</dbReference>
<name>A0A0R2KKH6_LACAM</name>
<feature type="domain" description="HTH cro/C1-type" evidence="1">
    <location>
        <begin position="7"/>
        <end position="60"/>
    </location>
</feature>
<dbReference type="PANTHER" id="PTHR37038">
    <property type="entry name" value="TRANSCRIPTIONAL REGULATOR-RELATED"/>
    <property type="match status" value="1"/>
</dbReference>
<dbReference type="GO" id="GO:0003677">
    <property type="term" value="F:DNA binding"/>
    <property type="evidence" value="ECO:0007669"/>
    <property type="project" value="InterPro"/>
</dbReference>
<reference evidence="2 3" key="1">
    <citation type="journal article" date="2015" name="Genome Announc.">
        <title>Expanding the biotechnology potential of lactobacilli through comparative genomics of 213 strains and associated genera.</title>
        <authorList>
            <person name="Sun Z."/>
            <person name="Harris H.M."/>
            <person name="McCann A."/>
            <person name="Guo C."/>
            <person name="Argimon S."/>
            <person name="Zhang W."/>
            <person name="Yang X."/>
            <person name="Jeffery I.B."/>
            <person name="Cooney J.C."/>
            <person name="Kagawa T.F."/>
            <person name="Liu W."/>
            <person name="Song Y."/>
            <person name="Salvetti E."/>
            <person name="Wrobel A."/>
            <person name="Rasinkangas P."/>
            <person name="Parkhill J."/>
            <person name="Rea M.C."/>
            <person name="O'Sullivan O."/>
            <person name="Ritari J."/>
            <person name="Douillard F.P."/>
            <person name="Paul Ross R."/>
            <person name="Yang R."/>
            <person name="Briner A.E."/>
            <person name="Felis G.E."/>
            <person name="de Vos W.M."/>
            <person name="Barrangou R."/>
            <person name="Klaenhammer T.R."/>
            <person name="Caufield P.W."/>
            <person name="Cui Y."/>
            <person name="Zhang H."/>
            <person name="O'Toole P.W."/>
        </authorList>
    </citation>
    <scope>NUCLEOTIDE SEQUENCE [LARGE SCALE GENOMIC DNA]</scope>
    <source>
        <strain evidence="2 3">DSM 16698</strain>
    </source>
</reference>
<dbReference type="AlphaFoldDB" id="A0A0R2KKH6"/>
<dbReference type="InterPro" id="IPR010057">
    <property type="entry name" value="Transcription_activator_Rgg_C"/>
</dbReference>
<dbReference type="Proteomes" id="UP000051529">
    <property type="component" value="Unassembled WGS sequence"/>
</dbReference>
<dbReference type="PATRIC" id="fig|695563.3.peg.834"/>
<organism evidence="2 3">
    <name type="scientific">Lactobacillus amylovorus subsp. animalium DSM 16698</name>
    <dbReference type="NCBI Taxonomy" id="695563"/>
    <lineage>
        <taxon>Bacteria</taxon>
        <taxon>Bacillati</taxon>
        <taxon>Bacillota</taxon>
        <taxon>Bacilli</taxon>
        <taxon>Lactobacillales</taxon>
        <taxon>Lactobacillaceae</taxon>
        <taxon>Lactobacillus</taxon>
        <taxon>Lactobacillus amylovorus subsp. animalium</taxon>
    </lineage>
</organism>
<dbReference type="Pfam" id="PF01381">
    <property type="entry name" value="HTH_3"/>
    <property type="match status" value="1"/>
</dbReference>
<dbReference type="EMBL" id="JQBQ01000026">
    <property type="protein sequence ID" value="KRN89859.1"/>
    <property type="molecule type" value="Genomic_DNA"/>
</dbReference>
<evidence type="ECO:0000313" key="3">
    <source>
        <dbReference type="Proteomes" id="UP000051529"/>
    </source>
</evidence>
<dbReference type="InterPro" id="IPR010982">
    <property type="entry name" value="Lambda_DNA-bd_dom_sf"/>
</dbReference>
<dbReference type="Pfam" id="PF21259">
    <property type="entry name" value="Rgg_C"/>
    <property type="match status" value="1"/>
</dbReference>
<protein>
    <recommendedName>
        <fullName evidence="1">HTH cro/C1-type domain-containing protein</fullName>
    </recommendedName>
</protein>
<accession>A0A0R2KKH6</accession>
<dbReference type="NCBIfam" id="TIGR01716">
    <property type="entry name" value="RGG_Cterm"/>
    <property type="match status" value="1"/>
</dbReference>
<dbReference type="SMART" id="SM00530">
    <property type="entry name" value="HTH_XRE"/>
    <property type="match status" value="1"/>
</dbReference>
<comment type="caution">
    <text evidence="2">The sequence shown here is derived from an EMBL/GenBank/DDBJ whole genome shotgun (WGS) entry which is preliminary data.</text>
</comment>
<proteinExistence type="predicted"/>
<dbReference type="RefSeq" id="WP_056985556.1">
    <property type="nucleotide sequence ID" value="NZ_JQBQ01000026.1"/>
</dbReference>
<dbReference type="InterPro" id="IPR001387">
    <property type="entry name" value="Cro/C1-type_HTH"/>
</dbReference>
<dbReference type="PROSITE" id="PS50943">
    <property type="entry name" value="HTH_CROC1"/>
    <property type="match status" value="1"/>
</dbReference>
<dbReference type="CDD" id="cd00093">
    <property type="entry name" value="HTH_XRE"/>
    <property type="match status" value="1"/>
</dbReference>
<evidence type="ECO:0000259" key="1">
    <source>
        <dbReference type="PROSITE" id="PS50943"/>
    </source>
</evidence>
<dbReference type="InterPro" id="IPR053163">
    <property type="entry name" value="HTH-type_regulator_Rgg"/>
</dbReference>